<dbReference type="InterPro" id="IPR019060">
    <property type="entry name" value="DUF2382"/>
</dbReference>
<organism evidence="4 5">
    <name type="scientific">Priestia megaterium</name>
    <name type="common">Bacillus megaterium</name>
    <dbReference type="NCBI Taxonomy" id="1404"/>
    <lineage>
        <taxon>Bacteria</taxon>
        <taxon>Bacillati</taxon>
        <taxon>Bacillota</taxon>
        <taxon>Bacilli</taxon>
        <taxon>Bacillales</taxon>
        <taxon>Bacillaceae</taxon>
        <taxon>Priestia</taxon>
    </lineage>
</organism>
<dbReference type="InterPro" id="IPR052967">
    <property type="entry name" value="Stress_Response_Assoc"/>
</dbReference>
<dbReference type="InterPro" id="IPR025889">
    <property type="entry name" value="GSP17M-like_dom"/>
</dbReference>
<dbReference type="Pfam" id="PF09557">
    <property type="entry name" value="DUF2382"/>
    <property type="match status" value="1"/>
</dbReference>
<feature type="region of interest" description="Disordered" evidence="1">
    <location>
        <begin position="262"/>
        <end position="296"/>
    </location>
</feature>
<feature type="domain" description="General stress protein 17M-like" evidence="3">
    <location>
        <begin position="5"/>
        <end position="118"/>
    </location>
</feature>
<evidence type="ECO:0000259" key="3">
    <source>
        <dbReference type="Pfam" id="PF11181"/>
    </source>
</evidence>
<name>A0A3D8WT13_PRIMG</name>
<feature type="compositionally biased region" description="Polar residues" evidence="1">
    <location>
        <begin position="287"/>
        <end position="296"/>
    </location>
</feature>
<dbReference type="RefSeq" id="WP_116079406.1">
    <property type="nucleotide sequence ID" value="NZ_CP187635.1"/>
</dbReference>
<dbReference type="EMBL" id="PQWM01000095">
    <property type="protein sequence ID" value="RDZ04767.1"/>
    <property type="molecule type" value="Genomic_DNA"/>
</dbReference>
<reference evidence="4 5" key="1">
    <citation type="journal article" date="2018" name="Appl. Environ. Microbiol.">
        <title>Antimicrobial susceptibility testing and tentative epidemiological cut-off values of five Bacillus species relevant for use as animal feed additives or for plant protection.</title>
        <authorList>
            <person name="Agerso Y."/>
            <person name="Stuer-Lauridsen B."/>
            <person name="Bjerre K."/>
            <person name="Jensen M.G."/>
            <person name="Johansen E."/>
            <person name="Bennedsen M."/>
            <person name="Brockmann E."/>
            <person name="Nielsen B."/>
        </authorList>
    </citation>
    <scope>NUCLEOTIDE SEQUENCE [LARGE SCALE GENOMIC DNA]</scope>
    <source>
        <strain evidence="4 5">CHCC20162</strain>
    </source>
</reference>
<proteinExistence type="predicted"/>
<gene>
    <name evidence="4" type="ORF">C3744_30345</name>
</gene>
<feature type="compositionally biased region" description="Basic and acidic residues" evidence="1">
    <location>
        <begin position="263"/>
        <end position="286"/>
    </location>
</feature>
<evidence type="ECO:0000313" key="5">
    <source>
        <dbReference type="Proteomes" id="UP000256519"/>
    </source>
</evidence>
<feature type="domain" description="DUF2382" evidence="2">
    <location>
        <begin position="172"/>
        <end position="281"/>
    </location>
</feature>
<dbReference type="PANTHER" id="PTHR38463">
    <property type="entry name" value="STRESS RESPONSE PROTEIN YSNF"/>
    <property type="match status" value="1"/>
</dbReference>
<evidence type="ECO:0000313" key="4">
    <source>
        <dbReference type="EMBL" id="RDZ04767.1"/>
    </source>
</evidence>
<sequence length="296" mass="33958">MTKNVIGTYENEEAVVTAIQDLKTQGFQEKDLSLVTTNDIDDEDYLEIENKEGIDVKRIETTETGHQDESIMDKIKHVFSPDHYQEPHKNKAKVEQRLINLGVPLTEAGAYADDLQKGKVLLVVNSNGETKTNPFLEKRGGSPFAKGDSVYDKSLYGEHREHDVPKNAEEHIELKEEQLHVDKERVQTGEVQVDKEVLHKEETVNIPVEHDEVYVERRPVSDKRTNTQIIEDEESVRIPLEEEKVTVSKEPVVTEEVVVGKRRKEENKKVSETLRKEEVNIKEQGERVTSNNKRAR</sequence>
<dbReference type="NCBIfam" id="TIGR02271">
    <property type="entry name" value="YsnF/AvaK domain"/>
    <property type="match status" value="1"/>
</dbReference>
<dbReference type="AlphaFoldDB" id="A0A3D8WT13"/>
<evidence type="ECO:0000259" key="2">
    <source>
        <dbReference type="Pfam" id="PF09557"/>
    </source>
</evidence>
<dbReference type="Pfam" id="PF11181">
    <property type="entry name" value="YflT"/>
    <property type="match status" value="1"/>
</dbReference>
<dbReference type="PANTHER" id="PTHR38463:SF1">
    <property type="entry name" value="STRESS RESPONSE PROTEIN YSNF"/>
    <property type="match status" value="1"/>
</dbReference>
<protein>
    <submittedName>
        <fullName evidence="4">Stress response protein YsnF</fullName>
    </submittedName>
</protein>
<comment type="caution">
    <text evidence="4">The sequence shown here is derived from an EMBL/GenBank/DDBJ whole genome shotgun (WGS) entry which is preliminary data.</text>
</comment>
<dbReference type="Proteomes" id="UP000256519">
    <property type="component" value="Unassembled WGS sequence"/>
</dbReference>
<accession>A0A3D8WT13</accession>
<evidence type="ECO:0000256" key="1">
    <source>
        <dbReference type="SAM" id="MobiDB-lite"/>
    </source>
</evidence>